<proteinExistence type="predicted"/>
<dbReference type="Proteomes" id="UP001144256">
    <property type="component" value="Unassembled WGS sequence"/>
</dbReference>
<dbReference type="PANTHER" id="PTHR34817:SF2">
    <property type="entry name" value="NUCLEOTIDYLTRANSFERASE"/>
    <property type="match status" value="1"/>
</dbReference>
<protein>
    <recommendedName>
        <fullName evidence="3">Nucleotidyltransferase</fullName>
    </recommendedName>
</protein>
<sequence length="256" mass="30701">MRDVILQKLEDIEKEYQVKILYAVESGSRGWGFESEDSDYDVRFIYIHRPEWYLSIREKRDVIELPINDLLDINGWDLRKTLVLFKKSNPTLLEWLSSPIIYRESTNMVNEIKDLLKDYFSSKSCIHHYLHMAESNYREYLKGNEVKVKKYFYVLRPIMACMWTEKYGTQPPMLFEDLMNDLVLNENLVDEIDKLLAIKRSGNEIDKHKRVNIINDFLEEKIDYYNNFVKKLNMKKNNDLDALDNLFRSTLSNVWE</sequence>
<evidence type="ECO:0000313" key="2">
    <source>
        <dbReference type="Proteomes" id="UP001144256"/>
    </source>
</evidence>
<accession>A0A9W6DE59</accession>
<organism evidence="1 2">
    <name type="scientific">Vallitalea longa</name>
    <dbReference type="NCBI Taxonomy" id="2936439"/>
    <lineage>
        <taxon>Bacteria</taxon>
        <taxon>Bacillati</taxon>
        <taxon>Bacillota</taxon>
        <taxon>Clostridia</taxon>
        <taxon>Lachnospirales</taxon>
        <taxon>Vallitaleaceae</taxon>
        <taxon>Vallitalea</taxon>
    </lineage>
</organism>
<reference evidence="1" key="1">
    <citation type="submission" date="2022-06" db="EMBL/GenBank/DDBJ databases">
        <title>Vallitalea longa sp. nov., an anaerobic bacterium isolated from marine sediment.</title>
        <authorList>
            <person name="Hirano S."/>
            <person name="Terahara T."/>
            <person name="Mori K."/>
            <person name="Hamada M."/>
            <person name="Matsumoto R."/>
            <person name="Kobayashi T."/>
        </authorList>
    </citation>
    <scope>NUCLEOTIDE SEQUENCE</scope>
    <source>
        <strain evidence="1">SH18-1</strain>
    </source>
</reference>
<keyword evidence="2" id="KW-1185">Reference proteome</keyword>
<comment type="caution">
    <text evidence="1">The sequence shown here is derived from an EMBL/GenBank/DDBJ whole genome shotgun (WGS) entry which is preliminary data.</text>
</comment>
<name>A0A9W6DE59_9FIRM</name>
<dbReference type="Pfam" id="PF10127">
    <property type="entry name" value="RlaP"/>
    <property type="match status" value="1"/>
</dbReference>
<dbReference type="AlphaFoldDB" id="A0A9W6DE59"/>
<dbReference type="EMBL" id="BRLB01000001">
    <property type="protein sequence ID" value="GKX28053.1"/>
    <property type="molecule type" value="Genomic_DNA"/>
</dbReference>
<dbReference type="PANTHER" id="PTHR34817">
    <property type="entry name" value="NUCLEOTIDYLTRANSFERASE"/>
    <property type="match status" value="1"/>
</dbReference>
<evidence type="ECO:0008006" key="3">
    <source>
        <dbReference type="Google" id="ProtNLM"/>
    </source>
</evidence>
<dbReference type="InterPro" id="IPR018775">
    <property type="entry name" value="RlaP"/>
</dbReference>
<evidence type="ECO:0000313" key="1">
    <source>
        <dbReference type="EMBL" id="GKX28053.1"/>
    </source>
</evidence>
<gene>
    <name evidence="1" type="ORF">SH1V18_05330</name>
</gene>